<keyword evidence="9" id="KW-1185">Reference proteome</keyword>
<dbReference type="Pfam" id="PF00924">
    <property type="entry name" value="MS_channel_2nd"/>
    <property type="match status" value="1"/>
</dbReference>
<dbReference type="SUPFAM" id="SSF50182">
    <property type="entry name" value="Sm-like ribonucleoproteins"/>
    <property type="match status" value="1"/>
</dbReference>
<organism evidence="8 9">
    <name type="scientific">Segatella cerevisiae</name>
    <dbReference type="NCBI Taxonomy" id="2053716"/>
    <lineage>
        <taxon>Bacteria</taxon>
        <taxon>Pseudomonadati</taxon>
        <taxon>Bacteroidota</taxon>
        <taxon>Bacteroidia</taxon>
        <taxon>Bacteroidales</taxon>
        <taxon>Prevotellaceae</taxon>
        <taxon>Segatella</taxon>
    </lineage>
</organism>
<dbReference type="Proteomes" id="UP001204015">
    <property type="component" value="Unassembled WGS sequence"/>
</dbReference>
<evidence type="ECO:0000256" key="3">
    <source>
        <dbReference type="ARBA" id="ARBA00022692"/>
    </source>
</evidence>
<dbReference type="InterPro" id="IPR023408">
    <property type="entry name" value="MscS_beta-dom_sf"/>
</dbReference>
<comment type="caution">
    <text evidence="8">The sequence shown here is derived from an EMBL/GenBank/DDBJ whole genome shotgun (WGS) entry which is preliminary data.</text>
</comment>
<dbReference type="RefSeq" id="WP_252760286.1">
    <property type="nucleotide sequence ID" value="NZ_JAMXLY010000008.1"/>
</dbReference>
<dbReference type="Gene3D" id="1.10.287.1260">
    <property type="match status" value="1"/>
</dbReference>
<evidence type="ECO:0000313" key="9">
    <source>
        <dbReference type="Proteomes" id="UP001204015"/>
    </source>
</evidence>
<dbReference type="InterPro" id="IPR006685">
    <property type="entry name" value="MscS_channel_2nd"/>
</dbReference>
<feature type="transmembrane region" description="Helical" evidence="6">
    <location>
        <begin position="458"/>
        <end position="478"/>
    </location>
</feature>
<dbReference type="InterPro" id="IPR011066">
    <property type="entry name" value="MscS_channel_C_sf"/>
</dbReference>
<evidence type="ECO:0000259" key="7">
    <source>
        <dbReference type="Pfam" id="PF00924"/>
    </source>
</evidence>
<keyword evidence="3 6" id="KW-0812">Transmembrane</keyword>
<name>A0ABT1BVT8_9BACT</name>
<dbReference type="SUPFAM" id="SSF82689">
    <property type="entry name" value="Mechanosensitive channel protein MscS (YggB), C-terminal domain"/>
    <property type="match status" value="1"/>
</dbReference>
<feature type="transmembrane region" description="Helical" evidence="6">
    <location>
        <begin position="268"/>
        <end position="291"/>
    </location>
</feature>
<evidence type="ECO:0000256" key="5">
    <source>
        <dbReference type="ARBA" id="ARBA00023136"/>
    </source>
</evidence>
<reference evidence="8 9" key="1">
    <citation type="submission" date="2022-06" db="EMBL/GenBank/DDBJ databases">
        <title>A taxonomic note on the genus Prevotella: Description of four novel genera and emended description of the genera Hallella and Xylanibacter.</title>
        <authorList>
            <person name="Hitch T.C.A."/>
        </authorList>
    </citation>
    <scope>NUCLEOTIDE SEQUENCE [LARGE SCALE GENOMIC DNA]</scope>
    <source>
        <strain evidence="8 9">DSM 100619</strain>
    </source>
</reference>
<dbReference type="Gene3D" id="3.30.70.100">
    <property type="match status" value="1"/>
</dbReference>
<evidence type="ECO:0000256" key="4">
    <source>
        <dbReference type="ARBA" id="ARBA00022989"/>
    </source>
</evidence>
<feature type="transmembrane region" description="Helical" evidence="6">
    <location>
        <begin position="430"/>
        <end position="452"/>
    </location>
</feature>
<feature type="domain" description="Mechanosensitive ion channel MscS" evidence="7">
    <location>
        <begin position="665"/>
        <end position="731"/>
    </location>
</feature>
<dbReference type="PANTHER" id="PTHR30221">
    <property type="entry name" value="SMALL-CONDUCTANCE MECHANOSENSITIVE CHANNEL"/>
    <property type="match status" value="1"/>
</dbReference>
<sequence length="854" mass="99028">MKKYFITLILLLLCILPSEAVLKEQNLPQTLSVLRAELQGRYTEQKQMLSRLSLMNERQHEKMIAIMQKSDEIGLMLYSQKQDYTFDLTYACHEATEQYRRFNENRLPYDEILQRINTNITRYTGLIETLKQLPPSLVKHHHHRHHNKRWTKLHDGKMPFLLNKAGQGDRAACLKYALALRYRMVQLRDIIIRDNDNYNRIASKLKETNDYALKCYRDIQNSIFVNGDDSYFEILKKFGRNVKQVKSDMSDKYATNHYHVHSEWRGPIVIGLVIFVIFYFVLATILSNVIVRVLIRKVKRFQTSEFKKKKACLIMAADALLFAISIMIARLFLNHNFFIMASGLLVEYAWLLAAIFVSLLVRLKGDQIKSGFRIYFPIILVGFLVIAFRIIFIPNNLVNLIFPPILLAFTLWQWNVIMRHHNNVARSDMFYTWVSLAVMVLSCIFAWSGYVLLSVQIFIWWLFQLTAIQTITCCYDLLNMYESKVLSKRIKRYYASHAPRVKTVPSRKSGRGNDIQITWFFDLISMAVVPVASVLSVLFCIWWAADIFDLTDTCLYIFKYPFVDVKNVCQLSLSKIVLVAGMFFIFKYINYATKAFYHYYKLADLKRRHISIDRQVNFTLPNNLIAIVVWGAYFIFALILLRVPKSGISIVTAGLATGVGFAMKDLLENFFYGISLMAGRVRVGDYIECDGIRGKVDSITYQSTQIETADGSIIAFLNNSLFNKNFKNLTRNHSYELDKIPIGVAYGVNIEKVRELLLNAVNALQEKDSRGRDVISTKHPTSVIFDSFGDNCVNLSILFWVLVPEKIRFTGKVQEAVYNTLNKNHIEIPYPQRDVYIRKLPDQTEIKSNNEKGK</sequence>
<keyword evidence="5 6" id="KW-0472">Membrane</keyword>
<protein>
    <submittedName>
        <fullName evidence="8">Mechanosensitive ion channel family protein</fullName>
    </submittedName>
</protein>
<feature type="transmembrane region" description="Helical" evidence="6">
    <location>
        <begin position="312"/>
        <end position="333"/>
    </location>
</feature>
<comment type="subcellular location">
    <subcellularLocation>
        <location evidence="1">Cell membrane</location>
        <topology evidence="1">Multi-pass membrane protein</topology>
    </subcellularLocation>
</comment>
<dbReference type="InterPro" id="IPR010920">
    <property type="entry name" value="LSM_dom_sf"/>
</dbReference>
<dbReference type="PANTHER" id="PTHR30221:SF1">
    <property type="entry name" value="SMALL-CONDUCTANCE MECHANOSENSITIVE CHANNEL"/>
    <property type="match status" value="1"/>
</dbReference>
<evidence type="ECO:0000313" key="8">
    <source>
        <dbReference type="EMBL" id="MCO6024925.1"/>
    </source>
</evidence>
<keyword evidence="4 6" id="KW-1133">Transmembrane helix</keyword>
<dbReference type="InterPro" id="IPR045275">
    <property type="entry name" value="MscS_archaea/bacteria_type"/>
</dbReference>
<proteinExistence type="predicted"/>
<feature type="transmembrane region" description="Helical" evidence="6">
    <location>
        <begin position="517"/>
        <end position="545"/>
    </location>
</feature>
<feature type="transmembrane region" description="Helical" evidence="6">
    <location>
        <begin position="618"/>
        <end position="641"/>
    </location>
</feature>
<evidence type="ECO:0000256" key="2">
    <source>
        <dbReference type="ARBA" id="ARBA00022475"/>
    </source>
</evidence>
<keyword evidence="2" id="KW-1003">Cell membrane</keyword>
<feature type="transmembrane region" description="Helical" evidence="6">
    <location>
        <begin position="400"/>
        <end position="418"/>
    </location>
</feature>
<dbReference type="EMBL" id="JAMXLY010000008">
    <property type="protein sequence ID" value="MCO6024925.1"/>
    <property type="molecule type" value="Genomic_DNA"/>
</dbReference>
<gene>
    <name evidence="8" type="ORF">NG821_03530</name>
</gene>
<accession>A0ABT1BVT8</accession>
<evidence type="ECO:0000256" key="1">
    <source>
        <dbReference type="ARBA" id="ARBA00004651"/>
    </source>
</evidence>
<feature type="transmembrane region" description="Helical" evidence="6">
    <location>
        <begin position="339"/>
        <end position="362"/>
    </location>
</feature>
<feature type="transmembrane region" description="Helical" evidence="6">
    <location>
        <begin position="374"/>
        <end position="394"/>
    </location>
</feature>
<dbReference type="Gene3D" id="2.30.30.60">
    <property type="match status" value="1"/>
</dbReference>
<feature type="transmembrane region" description="Helical" evidence="6">
    <location>
        <begin position="576"/>
        <end position="597"/>
    </location>
</feature>
<evidence type="ECO:0000256" key="6">
    <source>
        <dbReference type="SAM" id="Phobius"/>
    </source>
</evidence>